<proteinExistence type="inferred from homology"/>
<dbReference type="PANTHER" id="PTHR16943">
    <property type="entry name" value="2-METHYLCITRATE DEHYDRATASE-RELATED"/>
    <property type="match status" value="1"/>
</dbReference>
<dbReference type="Pfam" id="PF03972">
    <property type="entry name" value="MmgE_PrpD_N"/>
    <property type="match status" value="1"/>
</dbReference>
<reference evidence="4" key="1">
    <citation type="submission" date="2022-07" db="EMBL/GenBank/DDBJ databases">
        <title>FELIX.</title>
        <authorList>
            <person name="Wan K.H."/>
            <person name="Park S."/>
            <person name="Lawrence Q."/>
            <person name="Eichenberger J.P."/>
            <person name="Booth B.W."/>
            <person name="Piaggio A.J."/>
            <person name="Chandler J.C."/>
            <person name="Franklin A.B."/>
            <person name="Celniker S.E."/>
        </authorList>
    </citation>
    <scope>NUCLEOTIDE SEQUENCE</scope>
    <source>
        <strain evidence="4">QA-1986 374</strain>
    </source>
</reference>
<protein>
    <submittedName>
        <fullName evidence="4">MmgE/PrpD family protein</fullName>
    </submittedName>
</protein>
<evidence type="ECO:0000259" key="3">
    <source>
        <dbReference type="Pfam" id="PF19305"/>
    </source>
</evidence>
<evidence type="ECO:0000259" key="2">
    <source>
        <dbReference type="Pfam" id="PF03972"/>
    </source>
</evidence>
<name>A0ABY5JQ61_9BACI</name>
<keyword evidence="5" id="KW-1185">Reference proteome</keyword>
<evidence type="ECO:0000313" key="5">
    <source>
        <dbReference type="Proteomes" id="UP001059773"/>
    </source>
</evidence>
<dbReference type="Gene3D" id="3.30.1330.120">
    <property type="entry name" value="2-methylcitrate dehydratase PrpD"/>
    <property type="match status" value="1"/>
</dbReference>
<comment type="similarity">
    <text evidence="1">Belongs to the PrpD family.</text>
</comment>
<evidence type="ECO:0000256" key="1">
    <source>
        <dbReference type="ARBA" id="ARBA00006174"/>
    </source>
</evidence>
<feature type="domain" description="MmgE/PrpD C-terminal" evidence="3">
    <location>
        <begin position="271"/>
        <end position="432"/>
    </location>
</feature>
<dbReference type="InterPro" id="IPR045337">
    <property type="entry name" value="MmgE_PrpD_C"/>
</dbReference>
<evidence type="ECO:0000313" key="4">
    <source>
        <dbReference type="EMBL" id="UUI02436.1"/>
    </source>
</evidence>
<dbReference type="InterPro" id="IPR045336">
    <property type="entry name" value="MmgE_PrpD_N"/>
</dbReference>
<dbReference type="EMBL" id="CP101914">
    <property type="protein sequence ID" value="UUI02436.1"/>
    <property type="molecule type" value="Genomic_DNA"/>
</dbReference>
<dbReference type="Pfam" id="PF19305">
    <property type="entry name" value="MmgE_PrpD_C"/>
    <property type="match status" value="1"/>
</dbReference>
<dbReference type="SUPFAM" id="SSF103378">
    <property type="entry name" value="2-methylcitrate dehydratase PrpD"/>
    <property type="match status" value="1"/>
</dbReference>
<dbReference type="InterPro" id="IPR005656">
    <property type="entry name" value="MmgE_PrpD"/>
</dbReference>
<accession>A0ABY5JQ61</accession>
<dbReference type="InterPro" id="IPR042188">
    <property type="entry name" value="MmgE/PrpD_sf_2"/>
</dbReference>
<dbReference type="RefSeq" id="WP_256707669.1">
    <property type="nucleotide sequence ID" value="NZ_CP101914.1"/>
</dbReference>
<feature type="domain" description="MmgE/PrpD N-terminal" evidence="2">
    <location>
        <begin position="8"/>
        <end position="246"/>
    </location>
</feature>
<dbReference type="Gene3D" id="1.10.4100.10">
    <property type="entry name" value="2-methylcitrate dehydratase PrpD"/>
    <property type="match status" value="1"/>
</dbReference>
<dbReference type="Proteomes" id="UP001059773">
    <property type="component" value="Chromosome"/>
</dbReference>
<sequence length="448" mass="49079">MDDTQVTQKLAYLVSSAKDIQLDEELISQVKKVYLDYLGSAIAGSHTDVSKLVYNTILKMEGESSYNVLGFEKGLSISNAAFINGTSSHSLDIDDGHTGGSIHPATVVLSAAIAAAQKIKPSFEELAKATIVGYEICLRISSAIHPSSRERGFHNTSVAGIFGAVTAVCVLYELSEEEVKNAIGIAASFAGGLFAFLGTGSEVKRIHPGKAARDALLAVELTKTGLSGPKEVFEAENGVFQAFAGREISWERLNKKDIEPYEIMNIYFKPYPCCRHLHSSIDAIYELKRKYSFDVEEIAAIRTGVNDITYLHRHKKFNSLLDAQMSLPYATAASIVYPTLEINHFNSEYVDKSVLSLAQVVEVETDEEANHVYPGERLAKVEISLKDGTVLAETVRNPLGEPNNPLSDEKLAQKVLANCTPVIGEEKTKKLIHQIGEMEKGIEFLYEI</sequence>
<organism evidence="4 5">
    <name type="scientific">Oceanobacillus jeddahense</name>
    <dbReference type="NCBI Taxonomy" id="1462527"/>
    <lineage>
        <taxon>Bacteria</taxon>
        <taxon>Bacillati</taxon>
        <taxon>Bacillota</taxon>
        <taxon>Bacilli</taxon>
        <taxon>Bacillales</taxon>
        <taxon>Bacillaceae</taxon>
        <taxon>Oceanobacillus</taxon>
    </lineage>
</organism>
<gene>
    <name evidence="4" type="ORF">NP439_20725</name>
</gene>
<dbReference type="InterPro" id="IPR036148">
    <property type="entry name" value="MmgE/PrpD_sf"/>
</dbReference>
<dbReference type="InterPro" id="IPR042183">
    <property type="entry name" value="MmgE/PrpD_sf_1"/>
</dbReference>
<dbReference type="PANTHER" id="PTHR16943:SF8">
    <property type="entry name" value="2-METHYLCITRATE DEHYDRATASE"/>
    <property type="match status" value="1"/>
</dbReference>